<name>A0A7T7L0X0_9ACTN</name>
<dbReference type="AlphaFoldDB" id="A0A7T7L0X0"/>
<organism evidence="2 3">
    <name type="scientific">Streptomyces liliifuscus</name>
    <dbReference type="NCBI Taxonomy" id="2797636"/>
    <lineage>
        <taxon>Bacteria</taxon>
        <taxon>Bacillati</taxon>
        <taxon>Actinomycetota</taxon>
        <taxon>Actinomycetes</taxon>
        <taxon>Kitasatosporales</taxon>
        <taxon>Streptomycetaceae</taxon>
        <taxon>Streptomyces</taxon>
    </lineage>
</organism>
<dbReference type="EMBL" id="CP066831">
    <property type="protein sequence ID" value="QQM44432.1"/>
    <property type="molecule type" value="Genomic_DNA"/>
</dbReference>
<protein>
    <submittedName>
        <fullName evidence="2">Uncharacterized protein</fullName>
    </submittedName>
</protein>
<dbReference type="Proteomes" id="UP000595636">
    <property type="component" value="Chromosome"/>
</dbReference>
<evidence type="ECO:0000313" key="2">
    <source>
        <dbReference type="EMBL" id="QQM44432.1"/>
    </source>
</evidence>
<accession>A0A7T7L0X0</accession>
<feature type="region of interest" description="Disordered" evidence="1">
    <location>
        <begin position="226"/>
        <end position="246"/>
    </location>
</feature>
<proteinExistence type="predicted"/>
<feature type="compositionally biased region" description="Basic and acidic residues" evidence="1">
    <location>
        <begin position="89"/>
        <end position="110"/>
    </location>
</feature>
<feature type="compositionally biased region" description="Low complexity" evidence="1">
    <location>
        <begin position="167"/>
        <end position="204"/>
    </location>
</feature>
<feature type="compositionally biased region" description="Basic and acidic residues" evidence="1">
    <location>
        <begin position="145"/>
        <end position="157"/>
    </location>
</feature>
<feature type="region of interest" description="Disordered" evidence="1">
    <location>
        <begin position="58"/>
        <end position="214"/>
    </location>
</feature>
<evidence type="ECO:0000256" key="1">
    <source>
        <dbReference type="SAM" id="MobiDB-lite"/>
    </source>
</evidence>
<keyword evidence="3" id="KW-1185">Reference proteome</keyword>
<dbReference type="RefSeq" id="WP_200399296.1">
    <property type="nucleotide sequence ID" value="NZ_CP066831.1"/>
</dbReference>
<sequence length="259" mass="26662">MSDSVGGHPVKDGDVGESRAPDFFDRLLARHTPAAAPRPGVARVRPRLAGPFERVEAVRAGAQEPEAAEPLWPTSAQSPTSDGDLARPAVREVQFRTERERTLVRPERAPSVEPAPRAVARDLPEAPLLRPAVPVAPGPRPVPDTGRRSAGRGEPERSSSQSAVSVPLPSGAATASPAAVSAALRPSSADTAAARDAVRQAAGRRSGRGGEQVVQVQIGRLEVKAAGPAGAGGGSRGPASPARQGATVSLAEYLARGRE</sequence>
<dbReference type="KEGG" id="slf:JEQ17_36855"/>
<reference evidence="2 3" key="1">
    <citation type="submission" date="2020-12" db="EMBL/GenBank/DDBJ databases">
        <title>A novel species.</title>
        <authorList>
            <person name="Li K."/>
        </authorList>
    </citation>
    <scope>NUCLEOTIDE SEQUENCE [LARGE SCALE GENOMIC DNA]</scope>
    <source>
        <strain evidence="2 3">ZYC-3</strain>
    </source>
</reference>
<gene>
    <name evidence="2" type="ORF">JEQ17_36855</name>
</gene>
<evidence type="ECO:0000313" key="3">
    <source>
        <dbReference type="Proteomes" id="UP000595636"/>
    </source>
</evidence>